<reference evidence="2" key="2">
    <citation type="submission" date="2021-04" db="EMBL/GenBank/DDBJ databases">
        <authorList>
            <person name="Gilroy R."/>
        </authorList>
    </citation>
    <scope>NUCLEOTIDE SEQUENCE</scope>
    <source>
        <strain evidence="2">ChiBcec18-1249</strain>
    </source>
</reference>
<dbReference type="Proteomes" id="UP000823824">
    <property type="component" value="Unassembled WGS sequence"/>
</dbReference>
<feature type="transmembrane region" description="Helical" evidence="1">
    <location>
        <begin position="12"/>
        <end position="29"/>
    </location>
</feature>
<protein>
    <submittedName>
        <fullName evidence="2">Uncharacterized protein</fullName>
    </submittedName>
</protein>
<name>A0A9D2LGK4_9FIRM</name>
<dbReference type="EMBL" id="DWZJ01000006">
    <property type="protein sequence ID" value="HJB12252.1"/>
    <property type="molecule type" value="Genomic_DNA"/>
</dbReference>
<dbReference type="AlphaFoldDB" id="A0A9D2LGK4"/>
<reference evidence="2" key="1">
    <citation type="journal article" date="2021" name="PeerJ">
        <title>Extensive microbial diversity within the chicken gut microbiome revealed by metagenomics and culture.</title>
        <authorList>
            <person name="Gilroy R."/>
            <person name="Ravi A."/>
            <person name="Getino M."/>
            <person name="Pursley I."/>
            <person name="Horton D.L."/>
            <person name="Alikhan N.F."/>
            <person name="Baker D."/>
            <person name="Gharbi K."/>
            <person name="Hall N."/>
            <person name="Watson M."/>
            <person name="Adriaenssens E.M."/>
            <person name="Foster-Nyarko E."/>
            <person name="Jarju S."/>
            <person name="Secka A."/>
            <person name="Antonio M."/>
            <person name="Oren A."/>
            <person name="Chaudhuri R.R."/>
            <person name="La Ragione R."/>
            <person name="Hildebrand F."/>
            <person name="Pallen M.J."/>
        </authorList>
    </citation>
    <scope>NUCLEOTIDE SEQUENCE</scope>
    <source>
        <strain evidence="2">ChiBcec18-1249</strain>
    </source>
</reference>
<comment type="caution">
    <text evidence="2">The sequence shown here is derived from an EMBL/GenBank/DDBJ whole genome shotgun (WGS) entry which is preliminary data.</text>
</comment>
<gene>
    <name evidence="2" type="ORF">H9787_00910</name>
</gene>
<feature type="transmembrane region" description="Helical" evidence="1">
    <location>
        <begin position="41"/>
        <end position="60"/>
    </location>
</feature>
<organism evidence="2 3">
    <name type="scientific">Candidatus Oscillibacter excrementigallinarum</name>
    <dbReference type="NCBI Taxonomy" id="2838716"/>
    <lineage>
        <taxon>Bacteria</taxon>
        <taxon>Bacillati</taxon>
        <taxon>Bacillota</taxon>
        <taxon>Clostridia</taxon>
        <taxon>Eubacteriales</taxon>
        <taxon>Oscillospiraceae</taxon>
        <taxon>Oscillibacter</taxon>
    </lineage>
</organism>
<evidence type="ECO:0000313" key="3">
    <source>
        <dbReference type="Proteomes" id="UP000823824"/>
    </source>
</evidence>
<evidence type="ECO:0000256" key="1">
    <source>
        <dbReference type="SAM" id="Phobius"/>
    </source>
</evidence>
<keyword evidence="1" id="KW-1133">Transmembrane helix</keyword>
<evidence type="ECO:0000313" key="2">
    <source>
        <dbReference type="EMBL" id="HJB12252.1"/>
    </source>
</evidence>
<accession>A0A9D2LGK4</accession>
<sequence>MQTAKKWPKSDHELFSAVVCTLAAAAWVYDAAVRQLVPVEVWFRWGLAVATGGLAVRQWYHWLRCRKHQMDDAGAAEAPETNYDREYE</sequence>
<keyword evidence="1" id="KW-0472">Membrane</keyword>
<keyword evidence="1" id="KW-0812">Transmembrane</keyword>
<proteinExistence type="predicted"/>